<dbReference type="SMART" id="SM01217">
    <property type="entry name" value="Fn3_like"/>
    <property type="match status" value="1"/>
</dbReference>
<reference evidence="19" key="1">
    <citation type="submission" date="2018-03" db="EMBL/GenBank/DDBJ databases">
        <authorList>
            <person name="Guldener U."/>
        </authorList>
    </citation>
    <scope>NUCLEOTIDE SEQUENCE</scope>
</reference>
<dbReference type="PRINTS" id="PR00133">
    <property type="entry name" value="GLHYDRLASE3"/>
</dbReference>
<evidence type="ECO:0000256" key="17">
    <source>
        <dbReference type="ARBA" id="ARBA00041808"/>
    </source>
</evidence>
<evidence type="ECO:0000259" key="18">
    <source>
        <dbReference type="SMART" id="SM01217"/>
    </source>
</evidence>
<evidence type="ECO:0000313" key="19">
    <source>
        <dbReference type="EMBL" id="SPJ81728.1"/>
    </source>
</evidence>
<evidence type="ECO:0000256" key="2">
    <source>
        <dbReference type="ARBA" id="ARBA00004613"/>
    </source>
</evidence>
<dbReference type="Proteomes" id="UP001187734">
    <property type="component" value="Unassembled WGS sequence"/>
</dbReference>
<comment type="subcellular location">
    <subcellularLocation>
        <location evidence="2">Secreted</location>
    </subcellularLocation>
</comment>
<evidence type="ECO:0000256" key="3">
    <source>
        <dbReference type="ARBA" id="ARBA00004987"/>
    </source>
</evidence>
<dbReference type="InterPro" id="IPR036881">
    <property type="entry name" value="Glyco_hydro_3_C_sf"/>
</dbReference>
<dbReference type="PANTHER" id="PTHR42715">
    <property type="entry name" value="BETA-GLUCOSIDASE"/>
    <property type="match status" value="1"/>
</dbReference>
<evidence type="ECO:0000256" key="6">
    <source>
        <dbReference type="ARBA" id="ARBA00022525"/>
    </source>
</evidence>
<evidence type="ECO:0000256" key="9">
    <source>
        <dbReference type="ARBA" id="ARBA00023180"/>
    </source>
</evidence>
<sequence>MSPSVSGFIGLDPKAPKSQYIPKVQDWDKAAAKAGELVAKLNITEKTDTVTGSLSDGSGTGYVGRIRPVERVGFHGICLLDGPNAVNRADLVSIFPSGLSAAASWDRQALLERGIALAEEFKAKGGHVILGHILIFFESQPTLDELGNLFLIARGADTEKVPPLVPLDVTPLELGFRGYVVSDWFATHSTSVAANADFDVEQPGDLPPGVTVSHSGGGYHGSRLVEAVQAGNITEERIDEMVTNLLTPGSKHAFLLTLSNSGWTSKFLQGLGPSIAGRDVLGDHHKLIRKHGASASVLLKNKNEFLPLALAKSRNIGVFGNAATDPTEGLFYTETSDPLYRPEHGPITAIRSHASKTNAMVQHLASHDLISKNDFRSIYPVPDVCVVFLKSWAAETHDRLSFELDWNSTAVVKNVANFCGANKTVVVTNSALVNTLPWANNDNVTAILATQFPGQEIGNSIIDVLCGQIEPSGRLPYTIPKNEEDYDFPVVNITELIRVLTKVKKTETRKGSTVVQLYLEDAPVRVLRGFEKVELSSKKSKKIEFALKRRDVRYWDVAAQQGRIPKGEFKLSIGLVLETFSRRQRPMSLDSLTILCSI</sequence>
<keyword evidence="20" id="KW-1185">Reference proteome</keyword>
<dbReference type="Pfam" id="PF01915">
    <property type="entry name" value="Glyco_hydro_3_C"/>
    <property type="match status" value="1"/>
</dbReference>
<dbReference type="InterPro" id="IPR026891">
    <property type="entry name" value="Fn3-like"/>
</dbReference>
<evidence type="ECO:0000256" key="16">
    <source>
        <dbReference type="ARBA" id="ARBA00041601"/>
    </source>
</evidence>
<dbReference type="InterPro" id="IPR002772">
    <property type="entry name" value="Glyco_hydro_3_C"/>
</dbReference>
<accession>A0AAE8MDZ3</accession>
<dbReference type="AlphaFoldDB" id="A0AAE8MDZ3"/>
<dbReference type="Gene3D" id="3.40.50.1700">
    <property type="entry name" value="Glycoside hydrolase family 3 C-terminal domain"/>
    <property type="match status" value="1"/>
</dbReference>
<comment type="similarity">
    <text evidence="4">Belongs to the glycosyl hydrolase 3 family.</text>
</comment>
<dbReference type="Pfam" id="PF14310">
    <property type="entry name" value="Fn3-like"/>
    <property type="match status" value="1"/>
</dbReference>
<evidence type="ECO:0000256" key="1">
    <source>
        <dbReference type="ARBA" id="ARBA00000448"/>
    </source>
</evidence>
<keyword evidence="9" id="KW-0325">Glycoprotein</keyword>
<comment type="catalytic activity">
    <reaction evidence="1">
        <text>Hydrolysis of terminal, non-reducing beta-D-glucosyl residues with release of beta-D-glucose.</text>
        <dbReference type="EC" id="3.2.1.21"/>
    </reaction>
</comment>
<dbReference type="InterPro" id="IPR036962">
    <property type="entry name" value="Glyco_hydro_3_N_sf"/>
</dbReference>
<evidence type="ECO:0000256" key="12">
    <source>
        <dbReference type="ARBA" id="ARBA00023326"/>
    </source>
</evidence>
<dbReference type="PANTHER" id="PTHR42715:SF12">
    <property type="entry name" value="BETA-GLUCOSIDASE G-RELATED"/>
    <property type="match status" value="1"/>
</dbReference>
<keyword evidence="10" id="KW-0119">Carbohydrate metabolism</keyword>
<evidence type="ECO:0000256" key="15">
    <source>
        <dbReference type="ARBA" id="ARBA00041276"/>
    </source>
</evidence>
<name>A0AAE8MDZ3_9HYPO</name>
<dbReference type="InterPro" id="IPR017853">
    <property type="entry name" value="GH"/>
</dbReference>
<evidence type="ECO:0000256" key="5">
    <source>
        <dbReference type="ARBA" id="ARBA00012744"/>
    </source>
</evidence>
<comment type="caution">
    <text evidence="19">The sequence shown here is derived from an EMBL/GenBank/DDBJ whole genome shotgun (WGS) entry which is preliminary data.</text>
</comment>
<keyword evidence="7" id="KW-0732">Signal</keyword>
<dbReference type="Gene3D" id="3.20.20.300">
    <property type="entry name" value="Glycoside hydrolase, family 3, N-terminal domain"/>
    <property type="match status" value="2"/>
</dbReference>
<dbReference type="InterPro" id="IPR050288">
    <property type="entry name" value="Cellulose_deg_GH3"/>
</dbReference>
<comment type="pathway">
    <text evidence="3">Glycan metabolism; cellulose degradation.</text>
</comment>
<dbReference type="InterPro" id="IPR001764">
    <property type="entry name" value="Glyco_hydro_3_N"/>
</dbReference>
<evidence type="ECO:0000256" key="10">
    <source>
        <dbReference type="ARBA" id="ARBA00023277"/>
    </source>
</evidence>
<gene>
    <name evidence="19" type="ORF">FTOL_09133</name>
</gene>
<comment type="function">
    <text evidence="13">Beta-glucosidases are one of a number of cellulolytic enzymes involved in the degradation of cellulosic biomass. Catalyzes the last step releasing glucose from the inhibitory cellobiose.</text>
</comment>
<proteinExistence type="inferred from homology"/>
<protein>
    <recommendedName>
        <fullName evidence="14">Probable beta-glucosidase G</fullName>
        <ecNumber evidence="5">3.2.1.21</ecNumber>
    </recommendedName>
    <alternativeName>
        <fullName evidence="15">Beta-D-glucoside glucohydrolase G</fullName>
    </alternativeName>
    <alternativeName>
        <fullName evidence="16">Cellobiase G</fullName>
    </alternativeName>
    <alternativeName>
        <fullName evidence="17">Gentiobiase G</fullName>
    </alternativeName>
</protein>
<dbReference type="EMBL" id="ONZP01000332">
    <property type="protein sequence ID" value="SPJ81728.1"/>
    <property type="molecule type" value="Genomic_DNA"/>
</dbReference>
<dbReference type="GO" id="GO:0008422">
    <property type="term" value="F:beta-glucosidase activity"/>
    <property type="evidence" value="ECO:0007669"/>
    <property type="project" value="UniProtKB-EC"/>
</dbReference>
<evidence type="ECO:0000256" key="7">
    <source>
        <dbReference type="ARBA" id="ARBA00022729"/>
    </source>
</evidence>
<keyword evidence="11" id="KW-0326">Glycosidase</keyword>
<dbReference type="SUPFAM" id="SSF51445">
    <property type="entry name" value="(Trans)glycosidases"/>
    <property type="match status" value="2"/>
</dbReference>
<dbReference type="GO" id="GO:0005576">
    <property type="term" value="C:extracellular region"/>
    <property type="evidence" value="ECO:0007669"/>
    <property type="project" value="UniProtKB-SubCell"/>
</dbReference>
<evidence type="ECO:0000256" key="8">
    <source>
        <dbReference type="ARBA" id="ARBA00022801"/>
    </source>
</evidence>
<organism evidence="19 20">
    <name type="scientific">Fusarium torulosum</name>
    <dbReference type="NCBI Taxonomy" id="33205"/>
    <lineage>
        <taxon>Eukaryota</taxon>
        <taxon>Fungi</taxon>
        <taxon>Dikarya</taxon>
        <taxon>Ascomycota</taxon>
        <taxon>Pezizomycotina</taxon>
        <taxon>Sordariomycetes</taxon>
        <taxon>Hypocreomycetidae</taxon>
        <taxon>Hypocreales</taxon>
        <taxon>Nectriaceae</taxon>
        <taxon>Fusarium</taxon>
    </lineage>
</organism>
<dbReference type="InterPro" id="IPR013783">
    <property type="entry name" value="Ig-like_fold"/>
</dbReference>
<dbReference type="EC" id="3.2.1.21" evidence="5"/>
<keyword evidence="12" id="KW-0624">Polysaccharide degradation</keyword>
<evidence type="ECO:0000313" key="20">
    <source>
        <dbReference type="Proteomes" id="UP001187734"/>
    </source>
</evidence>
<dbReference type="SUPFAM" id="SSF52279">
    <property type="entry name" value="Beta-D-glucan exohydrolase, C-terminal domain"/>
    <property type="match status" value="1"/>
</dbReference>
<evidence type="ECO:0000256" key="13">
    <source>
        <dbReference type="ARBA" id="ARBA00024983"/>
    </source>
</evidence>
<evidence type="ECO:0000256" key="14">
    <source>
        <dbReference type="ARBA" id="ARBA00039579"/>
    </source>
</evidence>
<keyword evidence="6" id="KW-0964">Secreted</keyword>
<dbReference type="GO" id="GO:0009251">
    <property type="term" value="P:glucan catabolic process"/>
    <property type="evidence" value="ECO:0007669"/>
    <property type="project" value="TreeGrafter"/>
</dbReference>
<keyword evidence="8" id="KW-0378">Hydrolase</keyword>
<evidence type="ECO:0000256" key="4">
    <source>
        <dbReference type="ARBA" id="ARBA00005336"/>
    </source>
</evidence>
<dbReference type="Gene3D" id="2.60.40.10">
    <property type="entry name" value="Immunoglobulins"/>
    <property type="match status" value="1"/>
</dbReference>
<evidence type="ECO:0000256" key="11">
    <source>
        <dbReference type="ARBA" id="ARBA00023295"/>
    </source>
</evidence>
<feature type="domain" description="Fibronectin type III-like" evidence="18">
    <location>
        <begin position="513"/>
        <end position="577"/>
    </location>
</feature>